<dbReference type="AlphaFoldDB" id="A0AAW7TL47"/>
<organism evidence="1 2">
    <name type="scientific">Anoxybacillus gonensis</name>
    <dbReference type="NCBI Taxonomy" id="198467"/>
    <lineage>
        <taxon>Bacteria</taxon>
        <taxon>Bacillati</taxon>
        <taxon>Bacillota</taxon>
        <taxon>Bacilli</taxon>
        <taxon>Bacillales</taxon>
        <taxon>Anoxybacillaceae</taxon>
        <taxon>Anoxybacillus</taxon>
    </lineage>
</organism>
<dbReference type="KEGG" id="agn:AFK25_13435"/>
<dbReference type="RefSeq" id="WP_012576112.1">
    <property type="nucleotide sequence ID" value="NZ_CP012152.1"/>
</dbReference>
<reference evidence="1" key="1">
    <citation type="submission" date="2022-05" db="EMBL/GenBank/DDBJ databases">
        <title>Genome-based reclassification of Anoxybacillus salavatliensis Cihan et al. as a later heterotypic synonym of Anoxybacillus gonensis Belduz et al. 2003.</title>
        <authorList>
            <person name="Inan Bektas K."/>
            <person name="Guler H.I."/>
            <person name="Belduz A.O."/>
            <person name="Canakci S."/>
        </authorList>
    </citation>
    <scope>NUCLEOTIDE SEQUENCE</scope>
    <source>
        <strain evidence="1">NCIMB 13933</strain>
    </source>
</reference>
<keyword evidence="2" id="KW-1185">Reference proteome</keyword>
<proteinExistence type="predicted"/>
<dbReference type="Proteomes" id="UP001176117">
    <property type="component" value="Unassembled WGS sequence"/>
</dbReference>
<comment type="caution">
    <text evidence="1">The sequence shown here is derived from an EMBL/GenBank/DDBJ whole genome shotgun (WGS) entry which is preliminary data.</text>
</comment>
<protein>
    <submittedName>
        <fullName evidence="1">Winged helix-turn-helix domain-containing protein</fullName>
    </submittedName>
</protein>
<name>A0AAW7TL47_9BACL</name>
<evidence type="ECO:0000313" key="1">
    <source>
        <dbReference type="EMBL" id="MDO0878386.1"/>
    </source>
</evidence>
<evidence type="ECO:0000313" key="2">
    <source>
        <dbReference type="Proteomes" id="UP001176117"/>
    </source>
</evidence>
<dbReference type="EMBL" id="JAMOGB010000012">
    <property type="protein sequence ID" value="MDO0878386.1"/>
    <property type="molecule type" value="Genomic_DNA"/>
</dbReference>
<sequence>MKFASKSEEIKFYVLEFLADGQEHSREEIKEYVMKRASHGDFTEGTFAGSLYDLTQRKKIESVRRGVYRINDIRDQDAHHKDYDTQKGTLHDKCVAILNNTIKELRQTANEIDILDVSQEDLRLIAQIKEVISSLQRHIQSFEK</sequence>
<accession>A0AAW7TL47</accession>
<dbReference type="GeneID" id="7038895"/>
<gene>
    <name evidence="1" type="ORF">NBU54_11965</name>
</gene>